<feature type="domain" description="P-type ATPase N-terminal" evidence="4">
    <location>
        <begin position="80"/>
        <end position="137"/>
    </location>
</feature>
<dbReference type="AlphaFoldDB" id="A0A4Z2EDE2"/>
<organism evidence="5 6">
    <name type="scientific">Liparis tanakae</name>
    <name type="common">Tanaka's snailfish</name>
    <dbReference type="NCBI Taxonomy" id="230148"/>
    <lineage>
        <taxon>Eukaryota</taxon>
        <taxon>Metazoa</taxon>
        <taxon>Chordata</taxon>
        <taxon>Craniata</taxon>
        <taxon>Vertebrata</taxon>
        <taxon>Euteleostomi</taxon>
        <taxon>Actinopterygii</taxon>
        <taxon>Neopterygii</taxon>
        <taxon>Teleostei</taxon>
        <taxon>Neoteleostei</taxon>
        <taxon>Acanthomorphata</taxon>
        <taxon>Eupercaria</taxon>
        <taxon>Perciformes</taxon>
        <taxon>Cottioidei</taxon>
        <taxon>Cottales</taxon>
        <taxon>Liparidae</taxon>
        <taxon>Liparis</taxon>
    </lineage>
</organism>
<dbReference type="GO" id="GO:0005802">
    <property type="term" value="C:trans-Golgi network"/>
    <property type="evidence" value="ECO:0007669"/>
    <property type="project" value="TreeGrafter"/>
</dbReference>
<dbReference type="InterPro" id="IPR032631">
    <property type="entry name" value="P-type_ATPase_N"/>
</dbReference>
<sequence>MSGLVPSIQTVTGGLIEDSAARLTARLSPCRCVWRRAVGAVFPLTRRRLPLSCCDCLARVCRRKKELKARTVWLGCPEKCEEKFPRNAIKNQKYNVFTFVPGVLYQQFKFFLNLYFLVVACSQFVPSLKIGYLYTYWAPLGFVLTVTMVREAVDEVRRYQRDKEMNSQLYSKLTVQGERETS</sequence>
<dbReference type="GO" id="GO:0045332">
    <property type="term" value="P:phospholipid translocation"/>
    <property type="evidence" value="ECO:0007669"/>
    <property type="project" value="TreeGrafter"/>
</dbReference>
<dbReference type="GO" id="GO:0005886">
    <property type="term" value="C:plasma membrane"/>
    <property type="evidence" value="ECO:0007669"/>
    <property type="project" value="TreeGrafter"/>
</dbReference>
<dbReference type="Proteomes" id="UP000314294">
    <property type="component" value="Unassembled WGS sequence"/>
</dbReference>
<evidence type="ECO:0000256" key="3">
    <source>
        <dbReference type="SAM" id="Phobius"/>
    </source>
</evidence>
<keyword evidence="2" id="KW-0813">Transport</keyword>
<dbReference type="GO" id="GO:0005768">
    <property type="term" value="C:endosome"/>
    <property type="evidence" value="ECO:0007669"/>
    <property type="project" value="TreeGrafter"/>
</dbReference>
<comment type="subcellular location">
    <subcellularLocation>
        <location evidence="1">Endomembrane system</location>
        <topology evidence="1">Multi-pass membrane protein</topology>
    </subcellularLocation>
</comment>
<evidence type="ECO:0000256" key="1">
    <source>
        <dbReference type="ARBA" id="ARBA00004127"/>
    </source>
</evidence>
<dbReference type="PANTHER" id="PTHR24092:SF50">
    <property type="entry name" value="PHOSPHOLIPID-TRANSPORTING ATPASE IIB-RELATED"/>
    <property type="match status" value="1"/>
</dbReference>
<proteinExistence type="predicted"/>
<dbReference type="InterPro" id="IPR023298">
    <property type="entry name" value="ATPase_P-typ_TM_dom_sf"/>
</dbReference>
<dbReference type="EMBL" id="SRLO01010051">
    <property type="protein sequence ID" value="TNN26524.1"/>
    <property type="molecule type" value="Genomic_DNA"/>
</dbReference>
<protein>
    <submittedName>
        <fullName evidence="5">Putative phospholipid-transporting ATPase IIB</fullName>
    </submittedName>
</protein>
<name>A0A4Z2EDE2_9TELE</name>
<keyword evidence="3" id="KW-1133">Transmembrane helix</keyword>
<gene>
    <name evidence="5" type="primary">atp9b_5</name>
    <name evidence="5" type="ORF">EYF80_063339</name>
</gene>
<keyword evidence="3" id="KW-0812">Transmembrane</keyword>
<evidence type="ECO:0000259" key="4">
    <source>
        <dbReference type="Pfam" id="PF16209"/>
    </source>
</evidence>
<dbReference type="GO" id="GO:0140326">
    <property type="term" value="F:ATPase-coupled intramembrane lipid transporter activity"/>
    <property type="evidence" value="ECO:0007669"/>
    <property type="project" value="TreeGrafter"/>
</dbReference>
<dbReference type="OrthoDB" id="8923378at2759"/>
<dbReference type="SUPFAM" id="SSF81665">
    <property type="entry name" value="Calcium ATPase, transmembrane domain M"/>
    <property type="match status" value="1"/>
</dbReference>
<accession>A0A4Z2EDE2</accession>
<dbReference type="PANTHER" id="PTHR24092">
    <property type="entry name" value="PROBABLE PHOSPHOLIPID-TRANSPORTING ATPASE"/>
    <property type="match status" value="1"/>
</dbReference>
<dbReference type="GO" id="GO:0006897">
    <property type="term" value="P:endocytosis"/>
    <property type="evidence" value="ECO:0007669"/>
    <property type="project" value="TreeGrafter"/>
</dbReference>
<evidence type="ECO:0000256" key="2">
    <source>
        <dbReference type="ARBA" id="ARBA00022448"/>
    </source>
</evidence>
<evidence type="ECO:0000313" key="6">
    <source>
        <dbReference type="Proteomes" id="UP000314294"/>
    </source>
</evidence>
<comment type="caution">
    <text evidence="5">The sequence shown here is derived from an EMBL/GenBank/DDBJ whole genome shotgun (WGS) entry which is preliminary data.</text>
</comment>
<dbReference type="GO" id="GO:0006890">
    <property type="term" value="P:retrograde vesicle-mediated transport, Golgi to endoplasmic reticulum"/>
    <property type="evidence" value="ECO:0007669"/>
    <property type="project" value="TreeGrafter"/>
</dbReference>
<keyword evidence="3" id="KW-0472">Membrane</keyword>
<dbReference type="Pfam" id="PF16209">
    <property type="entry name" value="PhoLip_ATPase_N"/>
    <property type="match status" value="1"/>
</dbReference>
<keyword evidence="6" id="KW-1185">Reference proteome</keyword>
<evidence type="ECO:0000313" key="5">
    <source>
        <dbReference type="EMBL" id="TNN26524.1"/>
    </source>
</evidence>
<feature type="transmembrane region" description="Helical" evidence="3">
    <location>
        <begin position="134"/>
        <end position="153"/>
    </location>
</feature>
<reference evidence="5 6" key="1">
    <citation type="submission" date="2019-03" db="EMBL/GenBank/DDBJ databases">
        <title>First draft genome of Liparis tanakae, snailfish: a comprehensive survey of snailfish specific genes.</title>
        <authorList>
            <person name="Kim W."/>
            <person name="Song I."/>
            <person name="Jeong J.-H."/>
            <person name="Kim D."/>
            <person name="Kim S."/>
            <person name="Ryu S."/>
            <person name="Song J.Y."/>
            <person name="Lee S.K."/>
        </authorList>
    </citation>
    <scope>NUCLEOTIDE SEQUENCE [LARGE SCALE GENOMIC DNA]</scope>
    <source>
        <tissue evidence="5">Muscle</tissue>
    </source>
</reference>